<evidence type="ECO:0008006" key="3">
    <source>
        <dbReference type="Google" id="ProtNLM"/>
    </source>
</evidence>
<proteinExistence type="predicted"/>
<evidence type="ECO:0000313" key="2">
    <source>
        <dbReference type="Proteomes" id="UP001615550"/>
    </source>
</evidence>
<evidence type="ECO:0000313" key="1">
    <source>
        <dbReference type="EMBL" id="MFJ1269178.1"/>
    </source>
</evidence>
<sequence>MELIHALKNHEAMDYGEEHLSTEQLKNAWLLFLKTHRLEHLVIQQLGIRSSLFIGYTLLKQFERTYEKGAFQKWWTNEKKKNPEKDLSLEERMARKIARIFLRAAEARRKSKMISRLYNSNLMIQSSQKRITVVNGEILNSNSMPSENKVVPAFELSHYDRLSILLSALNNKTAVLISC</sequence>
<gene>
    <name evidence="1" type="ORF">ACD661_11480</name>
</gene>
<dbReference type="RefSeq" id="WP_400188001.1">
    <property type="nucleotide sequence ID" value="NZ_JBGORX010000004.1"/>
</dbReference>
<accession>A0ABW8D8Y4</accession>
<name>A0ABW8D8Y4_9GAMM</name>
<keyword evidence="2" id="KW-1185">Reference proteome</keyword>
<reference evidence="1 2" key="1">
    <citation type="submission" date="2024-08" db="EMBL/GenBank/DDBJ databases">
        <title>Draft Genome Sequence of Legionella lytica strain DSB2004, Isolated From a Fire Sprinkler System.</title>
        <authorList>
            <person name="Everhart A.D."/>
            <person name="Kidane D.T."/>
            <person name="Farone A.L."/>
            <person name="Farone M.B."/>
        </authorList>
    </citation>
    <scope>NUCLEOTIDE SEQUENCE [LARGE SCALE GENOMIC DNA]</scope>
    <source>
        <strain evidence="1 2">DSB2004</strain>
    </source>
</reference>
<dbReference type="Proteomes" id="UP001615550">
    <property type="component" value="Unassembled WGS sequence"/>
</dbReference>
<dbReference type="EMBL" id="JBGORX010000004">
    <property type="protein sequence ID" value="MFJ1269178.1"/>
    <property type="molecule type" value="Genomic_DNA"/>
</dbReference>
<protein>
    <recommendedName>
        <fullName evidence="3">Integrase</fullName>
    </recommendedName>
</protein>
<comment type="caution">
    <text evidence="1">The sequence shown here is derived from an EMBL/GenBank/DDBJ whole genome shotgun (WGS) entry which is preliminary data.</text>
</comment>
<organism evidence="1 2">
    <name type="scientific">Legionella lytica</name>
    <dbReference type="NCBI Taxonomy" id="96232"/>
    <lineage>
        <taxon>Bacteria</taxon>
        <taxon>Pseudomonadati</taxon>
        <taxon>Pseudomonadota</taxon>
        <taxon>Gammaproteobacteria</taxon>
        <taxon>Legionellales</taxon>
        <taxon>Legionellaceae</taxon>
        <taxon>Legionella</taxon>
    </lineage>
</organism>